<accession>D3FDX4</accession>
<dbReference type="SUPFAM" id="SSF102405">
    <property type="entry name" value="MCP/YpsA-like"/>
    <property type="match status" value="1"/>
</dbReference>
<dbReference type="NCBIfam" id="TIGR00730">
    <property type="entry name" value="Rossman fold protein, TIGR00730 family"/>
    <property type="match status" value="1"/>
</dbReference>
<feature type="compositionally biased region" description="Polar residues" evidence="2">
    <location>
        <begin position="237"/>
        <end position="246"/>
    </location>
</feature>
<dbReference type="InterPro" id="IPR005269">
    <property type="entry name" value="LOG"/>
</dbReference>
<name>D3FDX4_CONWI</name>
<proteinExistence type="inferred from homology"/>
<dbReference type="KEGG" id="cwo:Cwoe_3171"/>
<dbReference type="HOGENOM" id="CLU_058336_0_4_11"/>
<sequence>MSEQPTPRQLRPRTPDEELLEAPLEVATDPMRIRRMRRELEMGFAALADVDDGVAVFGSARTPDDDPQYRLAVETGRQLGQAGYSVITGGGGGIMAAANRGAQEAGALSIGLAIELPFEEATNPYLDLPLHFHYFFTRKVMFVRYASGFVVFPGGFGTLDELFEALTLIQTRKIRSFPLVLVGSAFWTPLLDWLRDSLLAGGKISPGDLDLIAVVDDAESAVAAVAAATAPQRRASTETTPPSSVADQPARPDRSRTRSA</sequence>
<reference evidence="3 4" key="1">
    <citation type="journal article" date="2010" name="Stand. Genomic Sci.">
        <title>Complete genome sequence of Conexibacter woesei type strain (ID131577).</title>
        <authorList>
            <person name="Pukall R."/>
            <person name="Lapidus A."/>
            <person name="Glavina Del Rio T."/>
            <person name="Copeland A."/>
            <person name="Tice H."/>
            <person name="Cheng J.-F."/>
            <person name="Lucas S."/>
            <person name="Chen F."/>
            <person name="Nolan M."/>
            <person name="Bruce D."/>
            <person name="Goodwin L."/>
            <person name="Pitluck S."/>
            <person name="Mavromatis K."/>
            <person name="Ivanova N."/>
            <person name="Ovchinnikova G."/>
            <person name="Pati A."/>
            <person name="Chen A."/>
            <person name="Palaniappan K."/>
            <person name="Land M."/>
            <person name="Hauser L."/>
            <person name="Chang Y.-J."/>
            <person name="Jeffries C.D."/>
            <person name="Chain P."/>
            <person name="Meincke L."/>
            <person name="Sims D."/>
            <person name="Brettin T."/>
            <person name="Detter J.C."/>
            <person name="Rohde M."/>
            <person name="Goeker M."/>
            <person name="Bristow J."/>
            <person name="Eisen J.A."/>
            <person name="Markowitz V."/>
            <person name="Kyrpides N.C."/>
            <person name="Klenk H.-P."/>
            <person name="Hugenholtz P."/>
        </authorList>
    </citation>
    <scope>NUCLEOTIDE SEQUENCE [LARGE SCALE GENOMIC DNA]</scope>
    <source>
        <strain evidence="4">DSM 14684 / CIP 108061 / JCM 11494 / NBRC 100937 / ID131577</strain>
    </source>
</reference>
<dbReference type="GO" id="GO:0102682">
    <property type="term" value="F:cytokinin riboside 5'-monophosphate phosphoribohydrolase activity"/>
    <property type="evidence" value="ECO:0007669"/>
    <property type="project" value="RHEA"/>
</dbReference>
<dbReference type="InterPro" id="IPR031100">
    <property type="entry name" value="LOG_fam"/>
</dbReference>
<protein>
    <recommendedName>
        <fullName evidence="1">Cytokinin riboside 5'-monophosphate phosphoribohydrolase</fullName>
        <ecNumber evidence="1">3.2.2.n1</ecNumber>
    </recommendedName>
</protein>
<dbReference type="STRING" id="469383.Cwoe_3171"/>
<evidence type="ECO:0000313" key="3">
    <source>
        <dbReference type="EMBL" id="ADB51590.1"/>
    </source>
</evidence>
<comment type="similarity">
    <text evidence="1">Belongs to the LOG family.</text>
</comment>
<comment type="catalytic activity">
    <reaction evidence="1">
        <text>9-ribosyl-trans-zeatin 5'-phosphate + H2O = trans-zeatin + D-ribose 5-phosphate</text>
        <dbReference type="Rhea" id="RHEA:48564"/>
        <dbReference type="ChEBI" id="CHEBI:15377"/>
        <dbReference type="ChEBI" id="CHEBI:16522"/>
        <dbReference type="ChEBI" id="CHEBI:78346"/>
        <dbReference type="ChEBI" id="CHEBI:87947"/>
        <dbReference type="EC" id="3.2.2.n1"/>
    </reaction>
</comment>
<keyword evidence="1" id="KW-0203">Cytokinin biosynthesis</keyword>
<dbReference type="Gene3D" id="3.40.50.450">
    <property type="match status" value="1"/>
</dbReference>
<dbReference type="Proteomes" id="UP000008229">
    <property type="component" value="Chromosome"/>
</dbReference>
<dbReference type="RefSeq" id="WP_012934641.1">
    <property type="nucleotide sequence ID" value="NC_013739.1"/>
</dbReference>
<keyword evidence="4" id="KW-1185">Reference proteome</keyword>
<dbReference type="GO" id="GO:0009691">
    <property type="term" value="P:cytokinin biosynthetic process"/>
    <property type="evidence" value="ECO:0007669"/>
    <property type="project" value="UniProtKB-UniRule"/>
</dbReference>
<evidence type="ECO:0000256" key="2">
    <source>
        <dbReference type="SAM" id="MobiDB-lite"/>
    </source>
</evidence>
<dbReference type="AlphaFoldDB" id="D3FDX4"/>
<gene>
    <name evidence="3" type="ordered locus">Cwoe_3171</name>
</gene>
<dbReference type="eggNOG" id="COG1611">
    <property type="taxonomic scope" value="Bacteria"/>
</dbReference>
<dbReference type="Pfam" id="PF03641">
    <property type="entry name" value="Lysine_decarbox"/>
    <property type="match status" value="1"/>
</dbReference>
<dbReference type="EC" id="3.2.2.n1" evidence="1"/>
<evidence type="ECO:0000256" key="1">
    <source>
        <dbReference type="RuleBase" id="RU363015"/>
    </source>
</evidence>
<dbReference type="PANTHER" id="PTHR43393:SF2">
    <property type="entry name" value="CYTOKININ RIBOSIDE 5'-MONOPHOSPHATE PHOSPHORIBOHYDROLASE"/>
    <property type="match status" value="1"/>
</dbReference>
<dbReference type="InterPro" id="IPR052341">
    <property type="entry name" value="LOG_family_nucleotidases"/>
</dbReference>
<feature type="region of interest" description="Disordered" evidence="2">
    <location>
        <begin position="227"/>
        <end position="260"/>
    </location>
</feature>
<organism evidence="3 4">
    <name type="scientific">Conexibacter woesei (strain DSM 14684 / CCUG 47730 / CIP 108061 / JCM 11494 / NBRC 100937 / ID131577)</name>
    <dbReference type="NCBI Taxonomy" id="469383"/>
    <lineage>
        <taxon>Bacteria</taxon>
        <taxon>Bacillati</taxon>
        <taxon>Actinomycetota</taxon>
        <taxon>Thermoleophilia</taxon>
        <taxon>Solirubrobacterales</taxon>
        <taxon>Conexibacteraceae</taxon>
        <taxon>Conexibacter</taxon>
    </lineage>
</organism>
<comment type="catalytic activity">
    <reaction evidence="1">
        <text>N(6)-(dimethylallyl)adenosine 5'-phosphate + H2O = N(6)-dimethylallyladenine + D-ribose 5-phosphate</text>
        <dbReference type="Rhea" id="RHEA:48560"/>
        <dbReference type="ChEBI" id="CHEBI:15377"/>
        <dbReference type="ChEBI" id="CHEBI:17660"/>
        <dbReference type="ChEBI" id="CHEBI:57526"/>
        <dbReference type="ChEBI" id="CHEBI:78346"/>
        <dbReference type="EC" id="3.2.2.n1"/>
    </reaction>
</comment>
<evidence type="ECO:0000313" key="4">
    <source>
        <dbReference type="Proteomes" id="UP000008229"/>
    </source>
</evidence>
<keyword evidence="1" id="KW-0378">Hydrolase</keyword>
<dbReference type="PANTHER" id="PTHR43393">
    <property type="entry name" value="CYTOKININ RIBOSIDE 5'-MONOPHOSPHATE PHOSPHORIBOHYDROLASE"/>
    <property type="match status" value="1"/>
</dbReference>
<reference evidence="4" key="2">
    <citation type="submission" date="2010-01" db="EMBL/GenBank/DDBJ databases">
        <title>The complete genome of Conexibacter woesei DSM 14684.</title>
        <authorList>
            <consortium name="US DOE Joint Genome Institute (JGI-PGF)"/>
            <person name="Lucas S."/>
            <person name="Copeland A."/>
            <person name="Lapidus A."/>
            <person name="Glavina del Rio T."/>
            <person name="Dalin E."/>
            <person name="Tice H."/>
            <person name="Bruce D."/>
            <person name="Goodwin L."/>
            <person name="Pitluck S."/>
            <person name="Kyrpides N."/>
            <person name="Mavromatis K."/>
            <person name="Ivanova N."/>
            <person name="Mikhailova N."/>
            <person name="Chertkov O."/>
            <person name="Brettin T."/>
            <person name="Detter J.C."/>
            <person name="Han C."/>
            <person name="Larimer F."/>
            <person name="Land M."/>
            <person name="Hauser L."/>
            <person name="Markowitz V."/>
            <person name="Cheng J.-F."/>
            <person name="Hugenholtz P."/>
            <person name="Woyke T."/>
            <person name="Wu D."/>
            <person name="Pukall R."/>
            <person name="Steenblock K."/>
            <person name="Schneider S."/>
            <person name="Klenk H.-P."/>
            <person name="Eisen J.A."/>
        </authorList>
    </citation>
    <scope>NUCLEOTIDE SEQUENCE [LARGE SCALE GENOMIC DNA]</scope>
    <source>
        <strain evidence="4">DSM 14684 / CIP 108061 / JCM 11494 / NBRC 100937 / ID131577</strain>
    </source>
</reference>
<dbReference type="GO" id="GO:0005829">
    <property type="term" value="C:cytosol"/>
    <property type="evidence" value="ECO:0007669"/>
    <property type="project" value="TreeGrafter"/>
</dbReference>
<dbReference type="EMBL" id="CP001854">
    <property type="protein sequence ID" value="ADB51590.1"/>
    <property type="molecule type" value="Genomic_DNA"/>
</dbReference>
<feature type="compositionally biased region" description="Basic and acidic residues" evidence="2">
    <location>
        <begin position="250"/>
        <end position="260"/>
    </location>
</feature>